<evidence type="ECO:0000313" key="2">
    <source>
        <dbReference type="Proteomes" id="UP000326678"/>
    </source>
</evidence>
<evidence type="ECO:0000313" key="1">
    <source>
        <dbReference type="EMBL" id="QFS45273.1"/>
    </source>
</evidence>
<reference evidence="1 2" key="1">
    <citation type="submission" date="2019-10" db="EMBL/GenBank/DDBJ databases">
        <title>Genomic and transcriptomic insights into the perfect genentic adaptation of a filamentous nitrogen-fixing cyanobacterium to rice fields.</title>
        <authorList>
            <person name="Chen Z."/>
        </authorList>
    </citation>
    <scope>NUCLEOTIDE SEQUENCE [LARGE SCALE GENOMIC DNA]</scope>
    <source>
        <strain evidence="1">CCNUC1</strain>
    </source>
</reference>
<organism evidence="1 2">
    <name type="scientific">Nostoc sphaeroides CCNUC1</name>
    <dbReference type="NCBI Taxonomy" id="2653204"/>
    <lineage>
        <taxon>Bacteria</taxon>
        <taxon>Bacillati</taxon>
        <taxon>Cyanobacteriota</taxon>
        <taxon>Cyanophyceae</taxon>
        <taxon>Nostocales</taxon>
        <taxon>Nostocaceae</taxon>
        <taxon>Nostoc</taxon>
    </lineage>
</organism>
<dbReference type="EMBL" id="CP045226">
    <property type="protein sequence ID" value="QFS45273.1"/>
    <property type="molecule type" value="Genomic_DNA"/>
</dbReference>
<protein>
    <submittedName>
        <fullName evidence="1">Uncharacterized protein</fullName>
    </submittedName>
</protein>
<dbReference type="Proteomes" id="UP000326678">
    <property type="component" value="Chromosome Gxm1"/>
</dbReference>
<proteinExistence type="predicted"/>
<sequence>MQSYFFILNSSLLTPNFIKLLTPNFIKLLTPNFIHGF</sequence>
<accession>A0A5P8VXW7</accession>
<dbReference type="KEGG" id="nsh:GXM_02750"/>
<dbReference type="AlphaFoldDB" id="A0A5P8VXW7"/>
<gene>
    <name evidence="1" type="ORF">GXM_02750</name>
</gene>
<name>A0A5P8VXW7_9NOSO</name>
<keyword evidence="2" id="KW-1185">Reference proteome</keyword>